<dbReference type="AlphaFoldDB" id="A0A232M112"/>
<evidence type="ECO:0000313" key="1">
    <source>
        <dbReference type="EMBL" id="OXV10091.1"/>
    </source>
</evidence>
<proteinExistence type="predicted"/>
<keyword evidence="2" id="KW-1185">Reference proteome</keyword>
<protein>
    <submittedName>
        <fullName evidence="1">Uncharacterized protein</fullName>
    </submittedName>
</protein>
<sequence>MPSPNYPHPDCSERQKQSANTAKDEASLSLLVKHVALDTIRCKVLRLPRDFPSRTRWERKLHLDRSTVVASSQYWNELQVNLGYRRIFGFLSALGILV</sequence>
<gene>
    <name evidence="1" type="ORF">Egran_02149</name>
</gene>
<dbReference type="Proteomes" id="UP000243515">
    <property type="component" value="Unassembled WGS sequence"/>
</dbReference>
<evidence type="ECO:0000313" key="2">
    <source>
        <dbReference type="Proteomes" id="UP000243515"/>
    </source>
</evidence>
<dbReference type="EMBL" id="NPHW01003142">
    <property type="protein sequence ID" value="OXV10091.1"/>
    <property type="molecule type" value="Genomic_DNA"/>
</dbReference>
<accession>A0A232M112</accession>
<name>A0A232M112_9EURO</name>
<reference evidence="1 2" key="1">
    <citation type="journal article" date="2015" name="Environ. Microbiol.">
        <title>Metagenome sequence of Elaphomyces granulatus from sporocarp tissue reveals Ascomycota ectomycorrhizal fingerprints of genome expansion and a Proteobacteria-rich microbiome.</title>
        <authorList>
            <person name="Quandt C.A."/>
            <person name="Kohler A."/>
            <person name="Hesse C.N."/>
            <person name="Sharpton T.J."/>
            <person name="Martin F."/>
            <person name="Spatafora J.W."/>
        </authorList>
    </citation>
    <scope>NUCLEOTIDE SEQUENCE [LARGE SCALE GENOMIC DNA]</scope>
    <source>
        <strain evidence="1 2">OSC145934</strain>
    </source>
</reference>
<organism evidence="1 2">
    <name type="scientific">Elaphomyces granulatus</name>
    <dbReference type="NCBI Taxonomy" id="519963"/>
    <lineage>
        <taxon>Eukaryota</taxon>
        <taxon>Fungi</taxon>
        <taxon>Dikarya</taxon>
        <taxon>Ascomycota</taxon>
        <taxon>Pezizomycotina</taxon>
        <taxon>Eurotiomycetes</taxon>
        <taxon>Eurotiomycetidae</taxon>
        <taxon>Eurotiales</taxon>
        <taxon>Elaphomycetaceae</taxon>
        <taxon>Elaphomyces</taxon>
    </lineage>
</organism>
<comment type="caution">
    <text evidence="1">The sequence shown here is derived from an EMBL/GenBank/DDBJ whole genome shotgun (WGS) entry which is preliminary data.</text>
</comment>